<dbReference type="RefSeq" id="WP_266129116.1">
    <property type="nucleotide sequence ID" value="NZ_JAPKMY010000001.1"/>
</dbReference>
<proteinExistence type="inferred from homology"/>
<keyword evidence="4" id="KW-1185">Reference proteome</keyword>
<dbReference type="NCBIfam" id="TIGR01251">
    <property type="entry name" value="ribP_PPkin"/>
    <property type="match status" value="1"/>
</dbReference>
<accession>A0A9X3IFB7</accession>
<dbReference type="InterPro" id="IPR029057">
    <property type="entry name" value="PRTase-like"/>
</dbReference>
<evidence type="ECO:0000259" key="2">
    <source>
        <dbReference type="Pfam" id="PF00156"/>
    </source>
</evidence>
<keyword evidence="1" id="KW-0545">Nucleotide biosynthesis</keyword>
<dbReference type="PANTHER" id="PTHR10210:SF41">
    <property type="entry name" value="RIBOSE-PHOSPHATE PYROPHOSPHOKINASE 1, CHLOROPLASTIC"/>
    <property type="match status" value="1"/>
</dbReference>
<dbReference type="PANTHER" id="PTHR10210">
    <property type="entry name" value="RIBOSE-PHOSPHATE DIPHOSPHOKINASE FAMILY MEMBER"/>
    <property type="match status" value="1"/>
</dbReference>
<dbReference type="GO" id="GO:0006164">
    <property type="term" value="P:purine nucleotide biosynthetic process"/>
    <property type="evidence" value="ECO:0007669"/>
    <property type="project" value="TreeGrafter"/>
</dbReference>
<protein>
    <submittedName>
        <fullName evidence="3">Ribose-phosphate diphosphokinase</fullName>
        <ecNumber evidence="3">2.7.6.1</ecNumber>
    </submittedName>
</protein>
<evidence type="ECO:0000313" key="3">
    <source>
        <dbReference type="EMBL" id="MCX5466628.1"/>
    </source>
</evidence>
<reference evidence="3" key="1">
    <citation type="submission" date="2022-11" db="EMBL/GenBank/DDBJ databases">
        <title>Biodiversity and phylogenetic relationships of bacteria.</title>
        <authorList>
            <person name="Machado R.A.R."/>
            <person name="Bhat A."/>
            <person name="Loulou A."/>
            <person name="Kallel S."/>
        </authorList>
    </citation>
    <scope>NUCLEOTIDE SEQUENCE</scope>
    <source>
        <strain evidence="3">A-IN1</strain>
    </source>
</reference>
<dbReference type="GO" id="GO:0002189">
    <property type="term" value="C:ribose phosphate diphosphokinase complex"/>
    <property type="evidence" value="ECO:0007669"/>
    <property type="project" value="TreeGrafter"/>
</dbReference>
<dbReference type="GO" id="GO:0006015">
    <property type="term" value="P:5-phosphoribose 1-diphosphate biosynthetic process"/>
    <property type="evidence" value="ECO:0007669"/>
    <property type="project" value="TreeGrafter"/>
</dbReference>
<dbReference type="SUPFAM" id="SSF53271">
    <property type="entry name" value="PRTase-like"/>
    <property type="match status" value="2"/>
</dbReference>
<name>A0A9X3IFB7_9GAMM</name>
<dbReference type="AlphaFoldDB" id="A0A9X3IFB7"/>
<comment type="similarity">
    <text evidence="1">Belongs to the ribose-phosphate pyrophosphokinase family.</text>
</comment>
<dbReference type="EMBL" id="JAPKMY010000001">
    <property type="protein sequence ID" value="MCX5466628.1"/>
    <property type="molecule type" value="Genomic_DNA"/>
</dbReference>
<dbReference type="EC" id="2.7.6.1" evidence="3"/>
<feature type="domain" description="Phosphoribosyltransferase" evidence="2">
    <location>
        <begin position="137"/>
        <end position="255"/>
    </location>
</feature>
<organism evidence="3 4">
    <name type="scientific">Acinetobacter nematophilus</name>
    <dbReference type="NCBI Taxonomy" id="2994642"/>
    <lineage>
        <taxon>Bacteria</taxon>
        <taxon>Pseudomonadati</taxon>
        <taxon>Pseudomonadota</taxon>
        <taxon>Gammaproteobacteria</taxon>
        <taxon>Moraxellales</taxon>
        <taxon>Moraxellaceae</taxon>
        <taxon>Acinetobacter</taxon>
    </lineage>
</organism>
<evidence type="ECO:0000256" key="1">
    <source>
        <dbReference type="RuleBase" id="RU004324"/>
    </source>
</evidence>
<dbReference type="Proteomes" id="UP001146019">
    <property type="component" value="Unassembled WGS sequence"/>
</dbReference>
<dbReference type="CDD" id="cd06223">
    <property type="entry name" value="PRTases_typeI"/>
    <property type="match status" value="1"/>
</dbReference>
<keyword evidence="3" id="KW-0808">Transferase</keyword>
<dbReference type="InterPro" id="IPR000836">
    <property type="entry name" value="PRTase_dom"/>
</dbReference>
<evidence type="ECO:0000313" key="4">
    <source>
        <dbReference type="Proteomes" id="UP001146019"/>
    </source>
</evidence>
<dbReference type="Gene3D" id="3.40.50.2020">
    <property type="match status" value="2"/>
</dbReference>
<dbReference type="InterPro" id="IPR005946">
    <property type="entry name" value="Rib-P_diPkinase"/>
</dbReference>
<comment type="caution">
    <text evidence="3">The sequence shown here is derived from an EMBL/GenBank/DDBJ whole genome shotgun (WGS) entry which is preliminary data.</text>
</comment>
<dbReference type="GO" id="GO:0005737">
    <property type="term" value="C:cytoplasm"/>
    <property type="evidence" value="ECO:0007669"/>
    <property type="project" value="TreeGrafter"/>
</dbReference>
<dbReference type="GO" id="GO:0004749">
    <property type="term" value="F:ribose phosphate diphosphokinase activity"/>
    <property type="evidence" value="ECO:0007669"/>
    <property type="project" value="UniProtKB-EC"/>
</dbReference>
<sequence length="297" mass="33373">MPIQVKDSKQKVIPIQNIQFAGGERHIQVPADILNSLKGTVQVQAKIANSQDLMDYLLLENVLLHQGLEIDLEIPYFPYARQDRICATGQAFSLEVMTRLLNINHEKFPQQRKSIKVWDAHSGVTEKLLQENTHFFEIENVQPSEMILKNASLQAYLTAQESVLVCPDAGAKQRTKAIANAVNRLRDDEIGMVYCEKRRDPITGKIQNAQVNAEDLTGKTAVITDDICDGGATFIGIAQELKKLNCQQVILYVTHGIFSKGLKVFDGLVDQIFTTNSFPQIENPKLNIIEFSRFSTF</sequence>
<dbReference type="GO" id="GO:0000287">
    <property type="term" value="F:magnesium ion binding"/>
    <property type="evidence" value="ECO:0007669"/>
    <property type="project" value="InterPro"/>
</dbReference>
<dbReference type="Pfam" id="PF00156">
    <property type="entry name" value="Pribosyltran"/>
    <property type="match status" value="1"/>
</dbReference>
<gene>
    <name evidence="3" type="primary">prs</name>
    <name evidence="3" type="ORF">OSH00_02620</name>
</gene>